<name>A0A1I6UKG2_9SPHI</name>
<dbReference type="GO" id="GO:0009279">
    <property type="term" value="C:cell outer membrane"/>
    <property type="evidence" value="ECO:0007669"/>
    <property type="project" value="UniProtKB-SubCell"/>
</dbReference>
<dbReference type="RefSeq" id="WP_093366474.1">
    <property type="nucleotide sequence ID" value="NZ_FOZZ01000009.1"/>
</dbReference>
<dbReference type="Pfam" id="PF13620">
    <property type="entry name" value="CarboxypepD_reg"/>
    <property type="match status" value="1"/>
</dbReference>
<keyword evidence="6" id="KW-0675">Receptor</keyword>
<proteinExistence type="predicted"/>
<keyword evidence="7" id="KW-1185">Reference proteome</keyword>
<evidence type="ECO:0000256" key="1">
    <source>
        <dbReference type="ARBA" id="ARBA00004442"/>
    </source>
</evidence>
<keyword evidence="4" id="KW-0732">Signal</keyword>
<feature type="signal peptide" evidence="4">
    <location>
        <begin position="1"/>
        <end position="23"/>
    </location>
</feature>
<dbReference type="Gene3D" id="2.40.170.20">
    <property type="entry name" value="TonB-dependent receptor, beta-barrel domain"/>
    <property type="match status" value="1"/>
</dbReference>
<dbReference type="STRING" id="683125.SAMN05660206_10956"/>
<dbReference type="AlphaFoldDB" id="A0A1I6UKG2"/>
<feature type="chain" id="PRO_5011448155" evidence="4">
    <location>
        <begin position="24"/>
        <end position="805"/>
    </location>
</feature>
<evidence type="ECO:0000313" key="6">
    <source>
        <dbReference type="EMBL" id="SFT01844.1"/>
    </source>
</evidence>
<organism evidence="6 7">
    <name type="scientific">Sphingobacterium wenxiniae</name>
    <dbReference type="NCBI Taxonomy" id="683125"/>
    <lineage>
        <taxon>Bacteria</taxon>
        <taxon>Pseudomonadati</taxon>
        <taxon>Bacteroidota</taxon>
        <taxon>Sphingobacteriia</taxon>
        <taxon>Sphingobacteriales</taxon>
        <taxon>Sphingobacteriaceae</taxon>
        <taxon>Sphingobacterium</taxon>
    </lineage>
</organism>
<dbReference type="InterPro" id="IPR041700">
    <property type="entry name" value="OMP_b-brl_3"/>
</dbReference>
<keyword evidence="2" id="KW-0472">Membrane</keyword>
<evidence type="ECO:0000313" key="7">
    <source>
        <dbReference type="Proteomes" id="UP000198785"/>
    </source>
</evidence>
<reference evidence="6 7" key="1">
    <citation type="submission" date="2016-10" db="EMBL/GenBank/DDBJ databases">
        <authorList>
            <person name="de Groot N.N."/>
        </authorList>
    </citation>
    <scope>NUCLEOTIDE SEQUENCE [LARGE SCALE GENOMIC DNA]</scope>
    <source>
        <strain evidence="6 7">DSM 22789</strain>
    </source>
</reference>
<dbReference type="OrthoDB" id="606851at2"/>
<dbReference type="PANTHER" id="PTHR40980:SF4">
    <property type="entry name" value="TONB-DEPENDENT RECEPTOR-LIKE BETA-BARREL DOMAIN-CONTAINING PROTEIN"/>
    <property type="match status" value="1"/>
</dbReference>
<evidence type="ECO:0000256" key="2">
    <source>
        <dbReference type="ARBA" id="ARBA00023136"/>
    </source>
</evidence>
<gene>
    <name evidence="6" type="ORF">SAMN05660206_10956</name>
</gene>
<dbReference type="InterPro" id="IPR036942">
    <property type="entry name" value="Beta-barrel_TonB_sf"/>
</dbReference>
<accession>A0A1I6UKG2</accession>
<dbReference type="PANTHER" id="PTHR40980">
    <property type="entry name" value="PLUG DOMAIN-CONTAINING PROTEIN"/>
    <property type="match status" value="1"/>
</dbReference>
<comment type="subcellular location">
    <subcellularLocation>
        <location evidence="1">Cell outer membrane</location>
    </subcellularLocation>
</comment>
<dbReference type="InterPro" id="IPR008969">
    <property type="entry name" value="CarboxyPept-like_regulatory"/>
</dbReference>
<evidence type="ECO:0000259" key="5">
    <source>
        <dbReference type="Pfam" id="PF14905"/>
    </source>
</evidence>
<dbReference type="SUPFAM" id="SSF49464">
    <property type="entry name" value="Carboxypeptidase regulatory domain-like"/>
    <property type="match status" value="1"/>
</dbReference>
<dbReference type="Gene3D" id="2.60.40.1120">
    <property type="entry name" value="Carboxypeptidase-like, regulatory domain"/>
    <property type="match status" value="1"/>
</dbReference>
<dbReference type="Proteomes" id="UP000198785">
    <property type="component" value="Unassembled WGS sequence"/>
</dbReference>
<feature type="domain" description="Outer membrane protein beta-barrel" evidence="5">
    <location>
        <begin position="381"/>
        <end position="782"/>
    </location>
</feature>
<dbReference type="EMBL" id="FOZZ01000009">
    <property type="protein sequence ID" value="SFT01844.1"/>
    <property type="molecule type" value="Genomic_DNA"/>
</dbReference>
<keyword evidence="3" id="KW-0998">Cell outer membrane</keyword>
<sequence>MKKIYHYLSVTLCFLWVTMSSFAQQHDVTGKIVSEDNNPIEGASVYLLTAKSEALMKTTLTDESGGYTFKNVPHGEFIVQVTSVGFQLYKSTTFSLNDQAVKMDAIILKPEAKTIAEVAVEGRVPLVQQRDGKLVLNVENSTLAAGNTAFEVVQRAPGVSVDKDENLQLMGQAGINVTIDGRQTYMSGEQLTALLKSMNGDQIKSIEVSTTRSAKDDAEGTVGSINIVLKKNRLEGFNGTFQASAGYGRHARGNSSLNLNYKKENTTVFGSYGFTRNKNQYDIDIERVIPAVEGDRVFNQDATMKELDKTHNYRIGVEQKTSDRNTMVLQFSGINEVEDSENSSITNIGSSLQSVDSILHSNSLQDRPFNRYSLNFNNELKVDTLGGKLVLDLDWSAFRTDADNHYEYRTYLPDGSLKYDPELEWTGTPVKIDIYVGKLDFTKTIGKAKFESGLKYSNVKSDNDLQFEHFVNGQWQDYAGRPNHFVYTEQISAGYIDYSQAFGKMSVKLGLRGEYTVSDGHSITLDSRVKRDYFDIFPSANVGYTVNENHVLSLSYARKVSRPNYRFLNPFEYFIDKFTSQRGNPYLNPQYTNGITLNYTAFKMFNFTLGTDISRDAIVESLDQDSVSGKAWVTRDNLGESTTSYLNINAPFRIGKFWTMNNNLTTIYMTFKGPIAGSYINDGSVFFQGRSMNNFRISPAFSAEMSVNYSSPFLYNVYRIHARWGMDLGVNYNFKEGRHSLKLAGTDIFRTQKNNLSTDFASYNAKIRQYHDSRSIRLTYTYKFGNLKQQMRRNGGDSEEKSRAM</sequence>
<dbReference type="Pfam" id="PF14905">
    <property type="entry name" value="OMP_b-brl_3"/>
    <property type="match status" value="1"/>
</dbReference>
<evidence type="ECO:0000256" key="3">
    <source>
        <dbReference type="ARBA" id="ARBA00023237"/>
    </source>
</evidence>
<evidence type="ECO:0000256" key="4">
    <source>
        <dbReference type="SAM" id="SignalP"/>
    </source>
</evidence>
<dbReference type="SUPFAM" id="SSF56935">
    <property type="entry name" value="Porins"/>
    <property type="match status" value="1"/>
</dbReference>
<protein>
    <submittedName>
        <fullName evidence="6">Outer membrane receptor proteins, mostly Fe transport</fullName>
    </submittedName>
</protein>